<evidence type="ECO:0000256" key="9">
    <source>
        <dbReference type="ARBA" id="ARBA00023328"/>
    </source>
</evidence>
<evidence type="ECO:0000256" key="5">
    <source>
        <dbReference type="ARBA" id="ARBA00022776"/>
    </source>
</evidence>
<evidence type="ECO:0000256" key="2">
    <source>
        <dbReference type="ARBA" id="ARBA00004629"/>
    </source>
</evidence>
<keyword evidence="8" id="KW-0131">Cell cycle</keyword>
<dbReference type="GO" id="GO:0000444">
    <property type="term" value="C:MIS12/MIND type complex"/>
    <property type="evidence" value="ECO:0007669"/>
    <property type="project" value="InterPro"/>
</dbReference>
<dbReference type="InterPro" id="IPR007128">
    <property type="entry name" value="PMF1/Nnf1"/>
</dbReference>
<accession>A0A2T9Z7D0</accession>
<dbReference type="GO" id="GO:0005634">
    <property type="term" value="C:nucleus"/>
    <property type="evidence" value="ECO:0007669"/>
    <property type="project" value="UniProtKB-SubCell"/>
</dbReference>
<dbReference type="STRING" id="133381.A0A2T9Z7D0"/>
<dbReference type="AlphaFoldDB" id="A0A2T9Z7D0"/>
<dbReference type="Proteomes" id="UP000245609">
    <property type="component" value="Unassembled WGS sequence"/>
</dbReference>
<keyword evidence="9" id="KW-0137">Centromere</keyword>
<evidence type="ECO:0000256" key="4">
    <source>
        <dbReference type="ARBA" id="ARBA00022618"/>
    </source>
</evidence>
<keyword evidence="6" id="KW-0995">Kinetochore</keyword>
<evidence type="ECO:0000256" key="8">
    <source>
        <dbReference type="ARBA" id="ARBA00023306"/>
    </source>
</evidence>
<dbReference type="GO" id="GO:0051301">
    <property type="term" value="P:cell division"/>
    <property type="evidence" value="ECO:0007669"/>
    <property type="project" value="UniProtKB-KW"/>
</dbReference>
<keyword evidence="4" id="KW-0132">Cell division</keyword>
<keyword evidence="12" id="KW-1185">Reference proteome</keyword>
<name>A0A2T9Z7D0_9FUNG</name>
<sequence length="181" mass="21137">MEVETDQKIPIVGQKSPKSLRLQKLQTTLDRSLGLVGEDFSFDMMKKTFPELSAELGDRFRDFYNQLYSLLINTTQDDFSSILIEYDMEKKCAELDKLVFEAKQRVLNNEEKIQNLSPELEFTSIVYPSIQKTNEKLKQQIEEQDQKNELLLREFENKKAELEKKIKYLSTVHGSSNKSNT</sequence>
<evidence type="ECO:0000256" key="1">
    <source>
        <dbReference type="ARBA" id="ARBA00004123"/>
    </source>
</evidence>
<comment type="subcellular location">
    <subcellularLocation>
        <location evidence="2">Chromosome</location>
        <location evidence="2">Centromere</location>
        <location evidence="2">Kinetochore</location>
    </subcellularLocation>
    <subcellularLocation>
        <location evidence="1">Nucleus</location>
    </subcellularLocation>
</comment>
<dbReference type="OrthoDB" id="18453at2759"/>
<organism evidence="11 12">
    <name type="scientific">Smittium megazygosporum</name>
    <dbReference type="NCBI Taxonomy" id="133381"/>
    <lineage>
        <taxon>Eukaryota</taxon>
        <taxon>Fungi</taxon>
        <taxon>Fungi incertae sedis</taxon>
        <taxon>Zoopagomycota</taxon>
        <taxon>Kickxellomycotina</taxon>
        <taxon>Harpellomycetes</taxon>
        <taxon>Harpellales</taxon>
        <taxon>Legeriomycetaceae</taxon>
        <taxon>Smittium</taxon>
    </lineage>
</organism>
<keyword evidence="5" id="KW-0498">Mitosis</keyword>
<feature type="coiled-coil region" evidence="10">
    <location>
        <begin position="127"/>
        <end position="172"/>
    </location>
</feature>
<evidence type="ECO:0000256" key="7">
    <source>
        <dbReference type="ARBA" id="ARBA00023242"/>
    </source>
</evidence>
<evidence type="ECO:0000256" key="10">
    <source>
        <dbReference type="SAM" id="Coils"/>
    </source>
</evidence>
<protein>
    <submittedName>
        <fullName evidence="11">Uncharacterized protein</fullName>
    </submittedName>
</protein>
<keyword evidence="3" id="KW-0158">Chromosome</keyword>
<comment type="caution">
    <text evidence="11">The sequence shown here is derived from an EMBL/GenBank/DDBJ whole genome shotgun (WGS) entry which is preliminary data.</text>
</comment>
<keyword evidence="10" id="KW-0175">Coiled coil</keyword>
<dbReference type="EMBL" id="MBFS01001983">
    <property type="protein sequence ID" value="PVV00437.1"/>
    <property type="molecule type" value="Genomic_DNA"/>
</dbReference>
<evidence type="ECO:0000256" key="6">
    <source>
        <dbReference type="ARBA" id="ARBA00022838"/>
    </source>
</evidence>
<gene>
    <name evidence="11" type="ORF">BB560_005179</name>
</gene>
<evidence type="ECO:0000313" key="12">
    <source>
        <dbReference type="Proteomes" id="UP000245609"/>
    </source>
</evidence>
<keyword evidence="7" id="KW-0539">Nucleus</keyword>
<dbReference type="Pfam" id="PF03980">
    <property type="entry name" value="Nnf1"/>
    <property type="match status" value="1"/>
</dbReference>
<evidence type="ECO:0000313" key="11">
    <source>
        <dbReference type="EMBL" id="PVV00437.1"/>
    </source>
</evidence>
<reference evidence="11 12" key="1">
    <citation type="journal article" date="2018" name="MBio">
        <title>Comparative Genomics Reveals the Core Gene Toolbox for the Fungus-Insect Symbiosis.</title>
        <authorList>
            <person name="Wang Y."/>
            <person name="Stata M."/>
            <person name="Wang W."/>
            <person name="Stajich J.E."/>
            <person name="White M.M."/>
            <person name="Moncalvo J.M."/>
        </authorList>
    </citation>
    <scope>NUCLEOTIDE SEQUENCE [LARGE SCALE GENOMIC DNA]</scope>
    <source>
        <strain evidence="11 12">SC-DP-2</strain>
    </source>
</reference>
<proteinExistence type="predicted"/>
<evidence type="ECO:0000256" key="3">
    <source>
        <dbReference type="ARBA" id="ARBA00022454"/>
    </source>
</evidence>